<keyword evidence="3" id="KW-1185">Reference proteome</keyword>
<dbReference type="GeneID" id="17088933"/>
<protein>
    <submittedName>
        <fullName evidence="2">Lysophospholipase</fullName>
        <ecNumber evidence="2">3.1.1.5</ecNumber>
    </submittedName>
</protein>
<reference evidence="3" key="1">
    <citation type="journal article" date="2013" name="Science">
        <title>Gene transfer from bacteria and archaea facilitated evolution of an extremophilic eukaryote.</title>
        <authorList>
            <person name="Schonknecht G."/>
            <person name="Chen W.H."/>
            <person name="Ternes C.M."/>
            <person name="Barbier G.G."/>
            <person name="Shrestha R.P."/>
            <person name="Stanke M."/>
            <person name="Brautigam A."/>
            <person name="Baker B.J."/>
            <person name="Banfield J.F."/>
            <person name="Garavito R.M."/>
            <person name="Carr K."/>
            <person name="Wilkerson C."/>
            <person name="Rensing S.A."/>
            <person name="Gagneul D."/>
            <person name="Dickenson N.E."/>
            <person name="Oesterhelt C."/>
            <person name="Lercher M.J."/>
            <person name="Weber A.P."/>
        </authorList>
    </citation>
    <scope>NUCLEOTIDE SEQUENCE [LARGE SCALE GENOMIC DNA]</scope>
    <source>
        <strain evidence="3">074W</strain>
    </source>
</reference>
<keyword evidence="2" id="KW-0378">Hydrolase</keyword>
<dbReference type="AlphaFoldDB" id="M2Y2K9"/>
<dbReference type="SUPFAM" id="SSF53474">
    <property type="entry name" value="alpha/beta-Hydrolases"/>
    <property type="match status" value="1"/>
</dbReference>
<dbReference type="Pfam" id="PF12146">
    <property type="entry name" value="Hydrolase_4"/>
    <property type="match status" value="1"/>
</dbReference>
<dbReference type="EMBL" id="KB454502">
    <property type="protein sequence ID" value="EME30188.1"/>
    <property type="molecule type" value="Genomic_DNA"/>
</dbReference>
<dbReference type="KEGG" id="gsl:Gasu_25610"/>
<dbReference type="InterPro" id="IPR051044">
    <property type="entry name" value="MAG_DAG_Lipase"/>
</dbReference>
<evidence type="ECO:0000259" key="1">
    <source>
        <dbReference type="Pfam" id="PF12146"/>
    </source>
</evidence>
<dbReference type="PANTHER" id="PTHR11614">
    <property type="entry name" value="PHOSPHOLIPASE-RELATED"/>
    <property type="match status" value="1"/>
</dbReference>
<dbReference type="Proteomes" id="UP000030680">
    <property type="component" value="Unassembled WGS sequence"/>
</dbReference>
<evidence type="ECO:0000313" key="3">
    <source>
        <dbReference type="Proteomes" id="UP000030680"/>
    </source>
</evidence>
<dbReference type="InterPro" id="IPR029058">
    <property type="entry name" value="AB_hydrolase_fold"/>
</dbReference>
<dbReference type="Gramene" id="EME30188">
    <property type="protein sequence ID" value="EME30188"/>
    <property type="gene ID" value="Gasu_25610"/>
</dbReference>
<organism evidence="2 3">
    <name type="scientific">Galdieria sulphuraria</name>
    <name type="common">Red alga</name>
    <dbReference type="NCBI Taxonomy" id="130081"/>
    <lineage>
        <taxon>Eukaryota</taxon>
        <taxon>Rhodophyta</taxon>
        <taxon>Bangiophyceae</taxon>
        <taxon>Galdieriales</taxon>
        <taxon>Galdieriaceae</taxon>
        <taxon>Galdieria</taxon>
    </lineage>
</organism>
<dbReference type="RefSeq" id="XP_005706708.1">
    <property type="nucleotide sequence ID" value="XM_005706651.1"/>
</dbReference>
<proteinExistence type="predicted"/>
<dbReference type="GO" id="GO:0004622">
    <property type="term" value="F:phosphatidylcholine lysophospholipase activity"/>
    <property type="evidence" value="ECO:0007669"/>
    <property type="project" value="UniProtKB-EC"/>
</dbReference>
<dbReference type="Gene3D" id="3.40.50.1820">
    <property type="entry name" value="alpha/beta hydrolase"/>
    <property type="match status" value="1"/>
</dbReference>
<dbReference type="STRING" id="130081.M2Y2K9"/>
<sequence>MLTTFGCLAHLSYFTKGKDLQECMPKKLYLKRVETCNLLSEKLTEEEERRDYGVIDTMTMEDPNTQALEQVAQYGYMIRKENSCFEGFMLDTQDSFAFCCFDSEGDSEECVKSCLQRETSRSPPNTTLSGAILLPFRTIFVAYKRPSLDLSPSNCRKAPLLSSPSMEAIRSPLLYSYEYLSMKDSSRLFLQRWKSLENNTKLVLVVHDVISYGSFACLRLIPTLVNSGYDLVTFDLRGHGRSTENEIEESNLQYLSGCETWSSDLHEVILHVLGKFETPERKVNSLFLYGEGFGASIVLDYVIRYSQHNKLPWQVKGVIACGVMFRQIPSRYNNNESASRIWKQLSRKQKIFENVLLFQKFLWLLGQILPSTVYKMRVDPTQWGLVPLDLSLLSRDLRVIDALRGDLFRLRDIAFQHVLTLWELSHQLEKLLKKGMLCRLCPNISFGFFHGGDDILSSPSNLSLIESGRQIQVFVYEKARHYLSHETLPVRRQFLDDMLSWLDRQSH</sequence>
<name>M2Y2K9_GALSU</name>
<gene>
    <name evidence="2" type="ORF">Gasu_25610</name>
</gene>
<dbReference type="OrthoDB" id="7882at2759"/>
<evidence type="ECO:0000313" key="2">
    <source>
        <dbReference type="EMBL" id="EME30188.1"/>
    </source>
</evidence>
<accession>M2Y2K9</accession>
<dbReference type="EC" id="3.1.1.5" evidence="2"/>
<feature type="domain" description="Serine aminopeptidase S33" evidence="1">
    <location>
        <begin position="200"/>
        <end position="487"/>
    </location>
</feature>
<dbReference type="InterPro" id="IPR022742">
    <property type="entry name" value="Hydrolase_4"/>
</dbReference>